<dbReference type="InterPro" id="IPR036875">
    <property type="entry name" value="Znf_CCHC_sf"/>
</dbReference>
<organism evidence="3 4">
    <name type="scientific">Rubus argutus</name>
    <name type="common">Southern blackberry</name>
    <dbReference type="NCBI Taxonomy" id="59490"/>
    <lineage>
        <taxon>Eukaryota</taxon>
        <taxon>Viridiplantae</taxon>
        <taxon>Streptophyta</taxon>
        <taxon>Embryophyta</taxon>
        <taxon>Tracheophyta</taxon>
        <taxon>Spermatophyta</taxon>
        <taxon>Magnoliopsida</taxon>
        <taxon>eudicotyledons</taxon>
        <taxon>Gunneridae</taxon>
        <taxon>Pentapetalae</taxon>
        <taxon>rosids</taxon>
        <taxon>fabids</taxon>
        <taxon>Rosales</taxon>
        <taxon>Rosaceae</taxon>
        <taxon>Rosoideae</taxon>
        <taxon>Rosoideae incertae sedis</taxon>
        <taxon>Rubus</taxon>
    </lineage>
</organism>
<evidence type="ECO:0000313" key="3">
    <source>
        <dbReference type="EMBL" id="KAK9947016.1"/>
    </source>
</evidence>
<dbReference type="SUPFAM" id="SSF57756">
    <property type="entry name" value="Retrovirus zinc finger-like domains"/>
    <property type="match status" value="1"/>
</dbReference>
<dbReference type="GO" id="GO:0003676">
    <property type="term" value="F:nucleic acid binding"/>
    <property type="evidence" value="ECO:0007669"/>
    <property type="project" value="InterPro"/>
</dbReference>
<dbReference type="PANTHER" id="PTHR47481:SF7">
    <property type="entry name" value="CCHC-TYPE DOMAIN-CONTAINING PROTEIN"/>
    <property type="match status" value="1"/>
</dbReference>
<gene>
    <name evidence="3" type="ORF">M0R45_012453</name>
</gene>
<keyword evidence="1" id="KW-0862">Zinc</keyword>
<keyword evidence="4" id="KW-1185">Reference proteome</keyword>
<dbReference type="Proteomes" id="UP001457282">
    <property type="component" value="Unassembled WGS sequence"/>
</dbReference>
<dbReference type="Gene3D" id="4.10.60.10">
    <property type="entry name" value="Zinc finger, CCHC-type"/>
    <property type="match status" value="1"/>
</dbReference>
<feature type="domain" description="CCHC-type" evidence="2">
    <location>
        <begin position="238"/>
        <end position="253"/>
    </location>
</feature>
<name>A0AAW1YE62_RUBAR</name>
<dbReference type="PANTHER" id="PTHR47481">
    <property type="match status" value="1"/>
</dbReference>
<dbReference type="AlphaFoldDB" id="A0AAW1YE62"/>
<reference evidence="3 4" key="1">
    <citation type="journal article" date="2023" name="G3 (Bethesda)">
        <title>A chromosome-length genome assembly and annotation of blackberry (Rubus argutus, cv. 'Hillquist').</title>
        <authorList>
            <person name="Bruna T."/>
            <person name="Aryal R."/>
            <person name="Dudchenko O."/>
            <person name="Sargent D.J."/>
            <person name="Mead D."/>
            <person name="Buti M."/>
            <person name="Cavallini A."/>
            <person name="Hytonen T."/>
            <person name="Andres J."/>
            <person name="Pham M."/>
            <person name="Weisz D."/>
            <person name="Mascagni F."/>
            <person name="Usai G."/>
            <person name="Natali L."/>
            <person name="Bassil N."/>
            <person name="Fernandez G.E."/>
            <person name="Lomsadze A."/>
            <person name="Armour M."/>
            <person name="Olukolu B."/>
            <person name="Poorten T."/>
            <person name="Britton C."/>
            <person name="Davik J."/>
            <person name="Ashrafi H."/>
            <person name="Aiden E.L."/>
            <person name="Borodovsky M."/>
            <person name="Worthington M."/>
        </authorList>
    </citation>
    <scope>NUCLEOTIDE SEQUENCE [LARGE SCALE GENOMIC DNA]</scope>
    <source>
        <strain evidence="3">PI 553951</strain>
    </source>
</reference>
<proteinExistence type="predicted"/>
<accession>A0AAW1YE62</accession>
<sequence length="269" mass="31674">MSEWHHHYYPEYEPDLDYYINGPSREPQKFNGKGDFRLWEVEVCDILGYEDVAEALDGKADFMNQQEWKVFDEKACSILRFYLSKEVQNKVVAEKSSKDILEKLERLYLKKDSFIERITLRKQLYKLRMDESTTSLRDHLEEFNRRVLELSEFDVNLSEEDKVSILLASLPDKYNHLVMGMLYAKDSLVCYEVEEMLLFNENRNAQAKVGVTKNQDSCGGSNSSSGSAKSRNHRVVECFYCHEIGHVRNHCPKLELKKQRADRREIMDF</sequence>
<comment type="caution">
    <text evidence="3">The sequence shown here is derived from an EMBL/GenBank/DDBJ whole genome shotgun (WGS) entry which is preliminary data.</text>
</comment>
<keyword evidence="1" id="KW-0863">Zinc-finger</keyword>
<evidence type="ECO:0000313" key="4">
    <source>
        <dbReference type="Proteomes" id="UP001457282"/>
    </source>
</evidence>
<dbReference type="EMBL" id="JBEDUW010000002">
    <property type="protein sequence ID" value="KAK9947016.1"/>
    <property type="molecule type" value="Genomic_DNA"/>
</dbReference>
<dbReference type="GO" id="GO:0008270">
    <property type="term" value="F:zinc ion binding"/>
    <property type="evidence" value="ECO:0007669"/>
    <property type="project" value="UniProtKB-KW"/>
</dbReference>
<dbReference type="PROSITE" id="PS50158">
    <property type="entry name" value="ZF_CCHC"/>
    <property type="match status" value="1"/>
</dbReference>
<keyword evidence="1" id="KW-0479">Metal-binding</keyword>
<dbReference type="InterPro" id="IPR001878">
    <property type="entry name" value="Znf_CCHC"/>
</dbReference>
<dbReference type="Pfam" id="PF14223">
    <property type="entry name" value="Retrotran_gag_2"/>
    <property type="match status" value="1"/>
</dbReference>
<protein>
    <recommendedName>
        <fullName evidence="2">CCHC-type domain-containing protein</fullName>
    </recommendedName>
</protein>
<evidence type="ECO:0000259" key="2">
    <source>
        <dbReference type="PROSITE" id="PS50158"/>
    </source>
</evidence>
<evidence type="ECO:0000256" key="1">
    <source>
        <dbReference type="PROSITE-ProRule" id="PRU00047"/>
    </source>
</evidence>